<evidence type="ECO:0000313" key="10">
    <source>
        <dbReference type="EMBL" id="CAF0900490.1"/>
    </source>
</evidence>
<feature type="transmembrane region" description="Helical" evidence="8">
    <location>
        <begin position="217"/>
        <end position="240"/>
    </location>
</feature>
<feature type="transmembrane region" description="Helical" evidence="8">
    <location>
        <begin position="163"/>
        <end position="184"/>
    </location>
</feature>
<feature type="domain" description="G-protein coupled receptors family 1 profile" evidence="9">
    <location>
        <begin position="58"/>
        <end position="316"/>
    </location>
</feature>
<keyword evidence="6" id="KW-0675">Receptor</keyword>
<gene>
    <name evidence="10" type="ORF">JYZ213_LOCUS10526</name>
</gene>
<reference evidence="10" key="1">
    <citation type="submission" date="2021-02" db="EMBL/GenBank/DDBJ databases">
        <authorList>
            <person name="Nowell W R."/>
        </authorList>
    </citation>
    <scope>NUCLEOTIDE SEQUENCE</scope>
</reference>
<evidence type="ECO:0000256" key="7">
    <source>
        <dbReference type="ARBA" id="ARBA00023224"/>
    </source>
</evidence>
<evidence type="ECO:0000259" key="9">
    <source>
        <dbReference type="PROSITE" id="PS50262"/>
    </source>
</evidence>
<dbReference type="GO" id="GO:0004930">
    <property type="term" value="F:G protein-coupled receptor activity"/>
    <property type="evidence" value="ECO:0007669"/>
    <property type="project" value="UniProtKB-KW"/>
</dbReference>
<dbReference type="SUPFAM" id="SSF81321">
    <property type="entry name" value="Family A G protein-coupled receptor-like"/>
    <property type="match status" value="1"/>
</dbReference>
<evidence type="ECO:0000256" key="1">
    <source>
        <dbReference type="ARBA" id="ARBA00004141"/>
    </source>
</evidence>
<protein>
    <recommendedName>
        <fullName evidence="9">G-protein coupled receptors family 1 profile domain-containing protein</fullName>
    </recommendedName>
</protein>
<evidence type="ECO:0000256" key="5">
    <source>
        <dbReference type="ARBA" id="ARBA00023136"/>
    </source>
</evidence>
<evidence type="ECO:0000256" key="3">
    <source>
        <dbReference type="ARBA" id="ARBA00022989"/>
    </source>
</evidence>
<dbReference type="EMBL" id="CAJNOG010000077">
    <property type="protein sequence ID" value="CAF0900490.1"/>
    <property type="molecule type" value="Genomic_DNA"/>
</dbReference>
<dbReference type="PROSITE" id="PS00237">
    <property type="entry name" value="G_PROTEIN_RECEP_F1_1"/>
    <property type="match status" value="1"/>
</dbReference>
<dbReference type="CDD" id="cd00637">
    <property type="entry name" value="7tm_classA_rhodopsin-like"/>
    <property type="match status" value="1"/>
</dbReference>
<evidence type="ECO:0000256" key="8">
    <source>
        <dbReference type="SAM" id="Phobius"/>
    </source>
</evidence>
<dbReference type="GO" id="GO:0016020">
    <property type="term" value="C:membrane"/>
    <property type="evidence" value="ECO:0007669"/>
    <property type="project" value="UniProtKB-SubCell"/>
</dbReference>
<name>A0A813ZMB5_9BILA</name>
<dbReference type="PANTHER" id="PTHR24243">
    <property type="entry name" value="G-PROTEIN COUPLED RECEPTOR"/>
    <property type="match status" value="1"/>
</dbReference>
<feature type="transmembrane region" description="Helical" evidence="8">
    <location>
        <begin position="79"/>
        <end position="101"/>
    </location>
</feature>
<accession>A0A813ZMB5</accession>
<dbReference type="InterPro" id="IPR000276">
    <property type="entry name" value="GPCR_Rhodpsn"/>
</dbReference>
<keyword evidence="4" id="KW-0297">G-protein coupled receptor</keyword>
<keyword evidence="3 8" id="KW-1133">Transmembrane helix</keyword>
<keyword evidence="5 8" id="KW-0472">Membrane</keyword>
<sequence>MESHFFITQAMYMKANNNTAFTATKCDPKDDLGYNLIYMYRILFGMSCITVPLGILLNIIFVITIIFQVKKVFDINSHALLLSCMAQVLLAVLQGPIRLYFYYHDGCLPAPGTPLCELSVYLDHIPTQINNFLMAQLSIERFFLVVKPLIFRRGRHQSYSLAIYLHYIGLFVAIMFPCLYYPIIMQNGASTIDLDDPSAIRTCDLWYARDVYGIFDLLITFVPYFLILISCLSVISVVLYRKCIRGDQQRRQVGMKNHRRLLFALHLFLIWFLLTWSPWVLYDFFQIILNLTYSIYIDAVTTFIVYLNYTFGSTIVLLTFKEMRQFCFAKFRPHCCIFAVKNRIKPIQAVGPARTVNPVQIVRLNRTIHPIPTIAM</sequence>
<dbReference type="AlphaFoldDB" id="A0A813ZMB5"/>
<comment type="subcellular location">
    <subcellularLocation>
        <location evidence="1">Membrane</location>
        <topology evidence="1">Multi-pass membrane protein</topology>
    </subcellularLocation>
</comment>
<dbReference type="InterPro" id="IPR017452">
    <property type="entry name" value="GPCR_Rhodpsn_7TM"/>
</dbReference>
<proteinExistence type="predicted"/>
<feature type="transmembrane region" description="Helical" evidence="8">
    <location>
        <begin position="293"/>
        <end position="320"/>
    </location>
</feature>
<dbReference type="PROSITE" id="PS50262">
    <property type="entry name" value="G_PROTEIN_RECEP_F1_2"/>
    <property type="match status" value="1"/>
</dbReference>
<dbReference type="Proteomes" id="UP000663845">
    <property type="component" value="Unassembled WGS sequence"/>
</dbReference>
<evidence type="ECO:0000256" key="2">
    <source>
        <dbReference type="ARBA" id="ARBA00022692"/>
    </source>
</evidence>
<comment type="caution">
    <text evidence="10">The sequence shown here is derived from an EMBL/GenBank/DDBJ whole genome shotgun (WGS) entry which is preliminary data.</text>
</comment>
<evidence type="ECO:0000313" key="11">
    <source>
        <dbReference type="Proteomes" id="UP000663845"/>
    </source>
</evidence>
<dbReference type="Gene3D" id="1.20.1070.10">
    <property type="entry name" value="Rhodopsin 7-helix transmembrane proteins"/>
    <property type="match status" value="1"/>
</dbReference>
<organism evidence="10 11">
    <name type="scientific">Adineta steineri</name>
    <dbReference type="NCBI Taxonomy" id="433720"/>
    <lineage>
        <taxon>Eukaryota</taxon>
        <taxon>Metazoa</taxon>
        <taxon>Spiralia</taxon>
        <taxon>Gnathifera</taxon>
        <taxon>Rotifera</taxon>
        <taxon>Eurotatoria</taxon>
        <taxon>Bdelloidea</taxon>
        <taxon>Adinetida</taxon>
        <taxon>Adinetidae</taxon>
        <taxon>Adineta</taxon>
    </lineage>
</organism>
<feature type="transmembrane region" description="Helical" evidence="8">
    <location>
        <begin position="38"/>
        <end position="67"/>
    </location>
</feature>
<keyword evidence="2 8" id="KW-0812">Transmembrane</keyword>
<evidence type="ECO:0000256" key="4">
    <source>
        <dbReference type="ARBA" id="ARBA00023040"/>
    </source>
</evidence>
<keyword evidence="7" id="KW-0807">Transducer</keyword>
<dbReference type="PANTHER" id="PTHR24243:SF208">
    <property type="entry name" value="PYROKININ-1 RECEPTOR"/>
    <property type="match status" value="1"/>
</dbReference>
<feature type="transmembrane region" description="Helical" evidence="8">
    <location>
        <begin position="261"/>
        <end position="281"/>
    </location>
</feature>
<evidence type="ECO:0000256" key="6">
    <source>
        <dbReference type="ARBA" id="ARBA00023170"/>
    </source>
</evidence>
<dbReference type="Pfam" id="PF00001">
    <property type="entry name" value="7tm_1"/>
    <property type="match status" value="1"/>
</dbReference>